<evidence type="ECO:0000313" key="2">
    <source>
        <dbReference type="Proteomes" id="UP000003136"/>
    </source>
</evidence>
<dbReference type="AlphaFoldDB" id="B7AP53"/>
<protein>
    <submittedName>
        <fullName evidence="1">Uncharacterized protein</fullName>
    </submittedName>
</protein>
<gene>
    <name evidence="1" type="ORF">BACPEC_00457</name>
</gene>
<proteinExistence type="predicted"/>
<keyword evidence="2" id="KW-1185">Reference proteome</keyword>
<dbReference type="Proteomes" id="UP000003136">
    <property type="component" value="Unassembled WGS sequence"/>
</dbReference>
<dbReference type="HOGENOM" id="CLU_3058651_0_0_9"/>
<dbReference type="EMBL" id="ABVQ01000034">
    <property type="protein sequence ID" value="EEC58327.1"/>
    <property type="molecule type" value="Genomic_DNA"/>
</dbReference>
<reference evidence="1 2" key="1">
    <citation type="submission" date="2008-11" db="EMBL/GenBank/DDBJ databases">
        <title>Draft genome sequence of Bacteroides pectinophilus (ATCC 43243).</title>
        <authorList>
            <person name="Sudarsanam P."/>
            <person name="Ley R."/>
            <person name="Guruge J."/>
            <person name="Turnbaugh P.J."/>
            <person name="Mahowald M."/>
            <person name="Liep D."/>
            <person name="Gordon J."/>
        </authorList>
    </citation>
    <scope>NUCLEOTIDE SEQUENCE [LARGE SCALE GENOMIC DNA]</scope>
    <source>
        <strain evidence="1 2">ATCC 43243</strain>
    </source>
</reference>
<evidence type="ECO:0000313" key="1">
    <source>
        <dbReference type="EMBL" id="EEC58327.1"/>
    </source>
</evidence>
<comment type="caution">
    <text evidence="1">The sequence shown here is derived from an EMBL/GenBank/DDBJ whole genome shotgun (WGS) entry which is preliminary data.</text>
</comment>
<sequence length="53" mass="6229">MNEVLTILSLFLNYFHPKHIKIYHLGRKTTTCAKCIVKITKLVYGMNYKTVLQ</sequence>
<organism evidence="1 2">
    <name type="scientific">[Bacteroides] pectinophilus ATCC 43243</name>
    <dbReference type="NCBI Taxonomy" id="483218"/>
    <lineage>
        <taxon>Bacteria</taxon>
        <taxon>Bacillati</taxon>
        <taxon>Bacillota</taxon>
        <taxon>Clostridia</taxon>
        <taxon>Eubacteriales</taxon>
    </lineage>
</organism>
<dbReference type="STRING" id="483218.BACPEC_00457"/>
<name>B7AP53_9FIRM</name>
<accession>B7AP53</accession>
<reference evidence="1 2" key="2">
    <citation type="submission" date="2008-11" db="EMBL/GenBank/DDBJ databases">
        <authorList>
            <person name="Fulton L."/>
            <person name="Clifton S."/>
            <person name="Fulton B."/>
            <person name="Xu J."/>
            <person name="Minx P."/>
            <person name="Pepin K.H."/>
            <person name="Johnson M."/>
            <person name="Bhonagiri V."/>
            <person name="Nash W.E."/>
            <person name="Mardis E.R."/>
            <person name="Wilson R.K."/>
        </authorList>
    </citation>
    <scope>NUCLEOTIDE SEQUENCE [LARGE SCALE GENOMIC DNA]</scope>
    <source>
        <strain evidence="1 2">ATCC 43243</strain>
    </source>
</reference>